<comment type="caution">
    <text evidence="1">The sequence shown here is derived from an EMBL/GenBank/DDBJ whole genome shotgun (WGS) entry which is preliminary data.</text>
</comment>
<gene>
    <name evidence="1" type="ORF">H8E19_02015</name>
</gene>
<organism evidence="1 2">
    <name type="scientific">Candidatus Desulfacyla euxinica</name>
    <dbReference type="NCBI Taxonomy" id="2841693"/>
    <lineage>
        <taxon>Bacteria</taxon>
        <taxon>Deltaproteobacteria</taxon>
        <taxon>Candidatus Desulfacyla</taxon>
    </lineage>
</organism>
<evidence type="ECO:0000313" key="2">
    <source>
        <dbReference type="Proteomes" id="UP000650524"/>
    </source>
</evidence>
<evidence type="ECO:0000313" key="1">
    <source>
        <dbReference type="EMBL" id="MBC8176154.1"/>
    </source>
</evidence>
<dbReference type="Proteomes" id="UP000650524">
    <property type="component" value="Unassembled WGS sequence"/>
</dbReference>
<name>A0A8J6T6S2_9DELT</name>
<dbReference type="EMBL" id="JACNJD010000100">
    <property type="protein sequence ID" value="MBC8176154.1"/>
    <property type="molecule type" value="Genomic_DNA"/>
</dbReference>
<sequence length="33" mass="3824">MSKTSRFLGVSRSAFYEKCKKHNLLSCNWSSNN</sequence>
<proteinExistence type="predicted"/>
<protein>
    <submittedName>
        <fullName evidence="1">Uncharacterized protein</fullName>
    </submittedName>
</protein>
<dbReference type="Gene3D" id="1.10.10.60">
    <property type="entry name" value="Homeodomain-like"/>
    <property type="match status" value="1"/>
</dbReference>
<reference evidence="1 2" key="1">
    <citation type="submission" date="2020-08" db="EMBL/GenBank/DDBJ databases">
        <title>Bridging the membrane lipid divide: bacteria of the FCB group superphylum have the potential to synthesize archaeal ether lipids.</title>
        <authorList>
            <person name="Villanueva L."/>
            <person name="Von Meijenfeldt F.A.B."/>
            <person name="Westbye A.B."/>
            <person name="Yadav S."/>
            <person name="Hopmans E.C."/>
            <person name="Dutilh B.E."/>
            <person name="Sinninghe Damste J.S."/>
        </authorList>
    </citation>
    <scope>NUCLEOTIDE SEQUENCE [LARGE SCALE GENOMIC DNA]</scope>
    <source>
        <strain evidence="1">NIOZ-UU27</strain>
    </source>
</reference>
<accession>A0A8J6T6S2</accession>
<dbReference type="AlphaFoldDB" id="A0A8J6T6S2"/>